<sequence length="119" mass="13346">MTAYRQFIVPTDMQILDALGVEPEVIEEGDTVRLIRVVTGEGDEFRLSYDTPGRSVRCQWYRGSVLILDIFREGADRLQVSSQKGESNIVIHFQTDSLAGGLHIRLAPSIAISDKLLFH</sequence>
<proteinExistence type="predicted"/>
<comment type="caution">
    <text evidence="1">The sequence shown here is derived from an EMBL/GenBank/DDBJ whole genome shotgun (WGS) entry which is preliminary data.</text>
</comment>
<evidence type="ECO:0000313" key="2">
    <source>
        <dbReference type="Proteomes" id="UP000377595"/>
    </source>
</evidence>
<reference evidence="1 2" key="1">
    <citation type="submission" date="2019-10" db="EMBL/GenBank/DDBJ databases">
        <title>Whole genome shotgun sequence of Acrocarpospora pleiomorpha NBRC 16267.</title>
        <authorList>
            <person name="Ichikawa N."/>
            <person name="Kimura A."/>
            <person name="Kitahashi Y."/>
            <person name="Komaki H."/>
            <person name="Oguchi A."/>
        </authorList>
    </citation>
    <scope>NUCLEOTIDE SEQUENCE [LARGE SCALE GENOMIC DNA]</scope>
    <source>
        <strain evidence="1 2">NBRC 16267</strain>
    </source>
</reference>
<dbReference type="Proteomes" id="UP000377595">
    <property type="component" value="Unassembled WGS sequence"/>
</dbReference>
<keyword evidence="2" id="KW-1185">Reference proteome</keyword>
<accession>A0A5M3XAE6</accession>
<dbReference type="EMBL" id="BLAF01000008">
    <property type="protein sequence ID" value="GES18665.1"/>
    <property type="molecule type" value="Genomic_DNA"/>
</dbReference>
<dbReference type="AlphaFoldDB" id="A0A5M3XAE6"/>
<organism evidence="1 2">
    <name type="scientific">Acrocarpospora pleiomorpha</name>
    <dbReference type="NCBI Taxonomy" id="90975"/>
    <lineage>
        <taxon>Bacteria</taxon>
        <taxon>Bacillati</taxon>
        <taxon>Actinomycetota</taxon>
        <taxon>Actinomycetes</taxon>
        <taxon>Streptosporangiales</taxon>
        <taxon>Streptosporangiaceae</taxon>
        <taxon>Acrocarpospora</taxon>
    </lineage>
</organism>
<dbReference type="OrthoDB" id="4555333at2"/>
<protein>
    <submittedName>
        <fullName evidence="1">Uncharacterized protein</fullName>
    </submittedName>
</protein>
<evidence type="ECO:0000313" key="1">
    <source>
        <dbReference type="EMBL" id="GES18665.1"/>
    </source>
</evidence>
<gene>
    <name evidence="1" type="ORF">Aple_015600</name>
</gene>
<name>A0A5M3XAE6_9ACTN</name>
<dbReference type="RefSeq" id="WP_155343788.1">
    <property type="nucleotide sequence ID" value="NZ_BAAAHM010000012.1"/>
</dbReference>